<comment type="similarity">
    <text evidence="2">Belongs to the AB hydrolase superfamily. Lipase family.</text>
</comment>
<keyword evidence="3" id="KW-0150">Chloroplast</keyword>
<evidence type="ECO:0000256" key="3">
    <source>
        <dbReference type="ARBA" id="ARBA00022528"/>
    </source>
</evidence>
<dbReference type="GO" id="GO:0009507">
    <property type="term" value="C:chloroplast"/>
    <property type="evidence" value="ECO:0007669"/>
    <property type="project" value="UniProtKB-SubCell"/>
</dbReference>
<dbReference type="OrthoDB" id="426718at2759"/>
<keyword evidence="5" id="KW-0378">Hydrolase</keyword>
<dbReference type="GO" id="GO:0016042">
    <property type="term" value="P:lipid catabolic process"/>
    <property type="evidence" value="ECO:0007669"/>
    <property type="project" value="UniProtKB-KW"/>
</dbReference>
<comment type="caution">
    <text evidence="11">The sequence shown here is derived from an EMBL/GenBank/DDBJ whole genome shotgun (WGS) entry which is preliminary data.</text>
</comment>
<evidence type="ECO:0000256" key="7">
    <source>
        <dbReference type="ARBA" id="ARBA00022963"/>
    </source>
</evidence>
<dbReference type="AlphaFoldDB" id="A0A835CKS0"/>
<feature type="domain" description="Fungal lipase-type" evidence="9">
    <location>
        <begin position="103"/>
        <end position="246"/>
    </location>
</feature>
<evidence type="ECO:0000256" key="4">
    <source>
        <dbReference type="ARBA" id="ARBA00022640"/>
    </source>
</evidence>
<dbReference type="SUPFAM" id="SSF53474">
    <property type="entry name" value="alpha/beta-Hydrolases"/>
    <property type="match status" value="1"/>
</dbReference>
<keyword evidence="6" id="KW-0809">Transit peptide</keyword>
<dbReference type="InterPro" id="IPR002921">
    <property type="entry name" value="Fungal_lipase-type"/>
</dbReference>
<gene>
    <name evidence="11" type="ORF">G2W53_001946</name>
</gene>
<evidence type="ECO:0000259" key="9">
    <source>
        <dbReference type="Pfam" id="PF01764"/>
    </source>
</evidence>
<evidence type="ECO:0000313" key="11">
    <source>
        <dbReference type="EMBL" id="KAF7845041.1"/>
    </source>
</evidence>
<evidence type="ECO:0000256" key="8">
    <source>
        <dbReference type="ARBA" id="ARBA00023098"/>
    </source>
</evidence>
<dbReference type="CDD" id="cd00519">
    <property type="entry name" value="Lipase_3"/>
    <property type="match status" value="1"/>
</dbReference>
<name>A0A835CKS0_9FABA</name>
<dbReference type="InterPro" id="IPR029472">
    <property type="entry name" value="Copia-like_N"/>
</dbReference>
<feature type="domain" description="Retrotransposon Copia-like N-terminal" evidence="10">
    <location>
        <begin position="367"/>
        <end position="409"/>
    </location>
</feature>
<dbReference type="GO" id="GO:0047714">
    <property type="term" value="F:galactolipase activity"/>
    <property type="evidence" value="ECO:0007669"/>
    <property type="project" value="UniProtKB-ARBA"/>
</dbReference>
<evidence type="ECO:0000313" key="12">
    <source>
        <dbReference type="Proteomes" id="UP000634136"/>
    </source>
</evidence>
<keyword evidence="8" id="KW-0443">Lipid metabolism</keyword>
<sequence length="427" mass="46850">MEYQGSTNWEGLLDPLDHNLRAEILRYGRFVEAAYATSCRFPENTPFRGSGYRVTKRLRATSGIKLPKSSWFETTPSSSSYIGYVAVCDDEEEIKRLGRRDVVVAYRGTTTCLEWLENFRTNLTRVNNSSSGGAMVQRGFLSLYTSSTSSSLQRMVREEIGRIVRAHGGGDEPISVTVTGHSLGAALAILTAHDVKAATGIPTVTAITFGGPRVGNARFREMVERGGTKVLRVVNTEDVVTKVPGFVGIGGEGDVARGGGAHVARWLGEWGRYAEVGKELRLCSRDSPYLSGMNVATCHDLKTYLHLVDGFVSSTCPFRATAKRLRDLDQRKKLGTKKTAQSCAKLKKIAIDGLKKNEGNTWTLNNSYQPSICLVTSYLTGSNFLSWSLAVKKAIEAKGKISFIDRSIKSLILLKMSSRSGNQLIPW</sequence>
<dbReference type="Proteomes" id="UP000634136">
    <property type="component" value="Unassembled WGS sequence"/>
</dbReference>
<dbReference type="Pfam" id="PF01764">
    <property type="entry name" value="Lipase_3"/>
    <property type="match status" value="1"/>
</dbReference>
<dbReference type="InterPro" id="IPR029058">
    <property type="entry name" value="AB_hydrolase_fold"/>
</dbReference>
<evidence type="ECO:0000256" key="5">
    <source>
        <dbReference type="ARBA" id="ARBA00022801"/>
    </source>
</evidence>
<reference evidence="11" key="1">
    <citation type="submission" date="2020-09" db="EMBL/GenBank/DDBJ databases">
        <title>Genome-Enabled Discovery of Anthraquinone Biosynthesis in Senna tora.</title>
        <authorList>
            <person name="Kang S.-H."/>
            <person name="Pandey R.P."/>
            <person name="Lee C.-M."/>
            <person name="Sim J.-S."/>
            <person name="Jeong J.-T."/>
            <person name="Choi B.-S."/>
            <person name="Jung M."/>
            <person name="Ginzburg D."/>
            <person name="Zhao K."/>
            <person name="Won S.Y."/>
            <person name="Oh T.-J."/>
            <person name="Yu Y."/>
            <person name="Kim N.-H."/>
            <person name="Lee O.R."/>
            <person name="Lee T.-H."/>
            <person name="Bashyal P."/>
            <person name="Kim T.-S."/>
            <person name="Lee W.-H."/>
            <person name="Kawkins C."/>
            <person name="Kim C.-K."/>
            <person name="Kim J.S."/>
            <person name="Ahn B.O."/>
            <person name="Rhee S.Y."/>
            <person name="Sohng J.K."/>
        </authorList>
    </citation>
    <scope>NUCLEOTIDE SEQUENCE</scope>
    <source>
        <tissue evidence="11">Leaf</tissue>
    </source>
</reference>
<comment type="subcellular location">
    <subcellularLocation>
        <location evidence="1">Plastid</location>
        <location evidence="1">Chloroplast</location>
    </subcellularLocation>
</comment>
<dbReference type="PANTHER" id="PTHR31403:SF54">
    <property type="entry name" value="PHOSPHOLIPASE A(1) DAD1, CHLOROPLASTIC"/>
    <property type="match status" value="1"/>
</dbReference>
<keyword evidence="7" id="KW-0442">Lipid degradation</keyword>
<proteinExistence type="inferred from homology"/>
<organism evidence="11 12">
    <name type="scientific">Senna tora</name>
    <dbReference type="NCBI Taxonomy" id="362788"/>
    <lineage>
        <taxon>Eukaryota</taxon>
        <taxon>Viridiplantae</taxon>
        <taxon>Streptophyta</taxon>
        <taxon>Embryophyta</taxon>
        <taxon>Tracheophyta</taxon>
        <taxon>Spermatophyta</taxon>
        <taxon>Magnoliopsida</taxon>
        <taxon>eudicotyledons</taxon>
        <taxon>Gunneridae</taxon>
        <taxon>Pentapetalae</taxon>
        <taxon>rosids</taxon>
        <taxon>fabids</taxon>
        <taxon>Fabales</taxon>
        <taxon>Fabaceae</taxon>
        <taxon>Caesalpinioideae</taxon>
        <taxon>Cassia clade</taxon>
        <taxon>Senna</taxon>
    </lineage>
</organism>
<dbReference type="PANTHER" id="PTHR31403">
    <property type="entry name" value="PHOSPHOLIPASE A1-IBETA2, CHLOROPLASTIC"/>
    <property type="match status" value="1"/>
</dbReference>
<evidence type="ECO:0000256" key="2">
    <source>
        <dbReference type="ARBA" id="ARBA00010701"/>
    </source>
</evidence>
<dbReference type="GO" id="GO:0008970">
    <property type="term" value="F:phospholipase A1 activity"/>
    <property type="evidence" value="ECO:0007669"/>
    <property type="project" value="UniProtKB-ARBA"/>
</dbReference>
<keyword evidence="4" id="KW-0934">Plastid</keyword>
<dbReference type="EMBL" id="JAAIUW010000001">
    <property type="protein sequence ID" value="KAF7845041.1"/>
    <property type="molecule type" value="Genomic_DNA"/>
</dbReference>
<evidence type="ECO:0000256" key="6">
    <source>
        <dbReference type="ARBA" id="ARBA00022946"/>
    </source>
</evidence>
<accession>A0A835CKS0</accession>
<evidence type="ECO:0000256" key="1">
    <source>
        <dbReference type="ARBA" id="ARBA00004229"/>
    </source>
</evidence>
<keyword evidence="12" id="KW-1185">Reference proteome</keyword>
<evidence type="ECO:0000259" key="10">
    <source>
        <dbReference type="Pfam" id="PF14244"/>
    </source>
</evidence>
<dbReference type="Gene3D" id="3.40.50.1820">
    <property type="entry name" value="alpha/beta hydrolase"/>
    <property type="match status" value="1"/>
</dbReference>
<protein>
    <submittedName>
        <fullName evidence="11">Phospholipase A(1) DAD1, chloroplastic-like</fullName>
    </submittedName>
</protein>
<dbReference type="Pfam" id="PF14244">
    <property type="entry name" value="Retrotran_gag_3"/>
    <property type="match status" value="1"/>
</dbReference>